<keyword evidence="1" id="KW-0175">Coiled coil</keyword>
<dbReference type="EMBL" id="CP012673">
    <property type="protein sequence ID" value="AUX40544.1"/>
    <property type="molecule type" value="Genomic_DNA"/>
</dbReference>
<dbReference type="AlphaFoldDB" id="A0A2L0EMK9"/>
<evidence type="ECO:0000313" key="2">
    <source>
        <dbReference type="EMBL" id="AUX40544.1"/>
    </source>
</evidence>
<dbReference type="Proteomes" id="UP000238348">
    <property type="component" value="Chromosome"/>
</dbReference>
<gene>
    <name evidence="2" type="ORF">SOCE26_019450</name>
</gene>
<proteinExistence type="predicted"/>
<protein>
    <submittedName>
        <fullName evidence="2">Uncharacterized protein</fullName>
    </submittedName>
</protein>
<evidence type="ECO:0000313" key="3">
    <source>
        <dbReference type="Proteomes" id="UP000238348"/>
    </source>
</evidence>
<name>A0A2L0EMK9_SORCE</name>
<reference evidence="2 3" key="1">
    <citation type="submission" date="2015-09" db="EMBL/GenBank/DDBJ databases">
        <title>Sorangium comparison.</title>
        <authorList>
            <person name="Zaburannyi N."/>
            <person name="Bunk B."/>
            <person name="Overmann J."/>
            <person name="Mueller R."/>
        </authorList>
    </citation>
    <scope>NUCLEOTIDE SEQUENCE [LARGE SCALE GENOMIC DNA]</scope>
    <source>
        <strain evidence="2 3">So ce26</strain>
    </source>
</reference>
<feature type="coiled-coil region" evidence="1">
    <location>
        <begin position="3"/>
        <end position="30"/>
    </location>
</feature>
<evidence type="ECO:0000256" key="1">
    <source>
        <dbReference type="SAM" id="Coils"/>
    </source>
</evidence>
<accession>A0A2L0EMK9</accession>
<organism evidence="2 3">
    <name type="scientific">Sorangium cellulosum</name>
    <name type="common">Polyangium cellulosum</name>
    <dbReference type="NCBI Taxonomy" id="56"/>
    <lineage>
        <taxon>Bacteria</taxon>
        <taxon>Pseudomonadati</taxon>
        <taxon>Myxococcota</taxon>
        <taxon>Polyangia</taxon>
        <taxon>Polyangiales</taxon>
        <taxon>Polyangiaceae</taxon>
        <taxon>Sorangium</taxon>
    </lineage>
</organism>
<sequence length="72" mass="7906">MASKALLDKVVAAKRDITEAENDLEKVLRDIQVAPRADKTTISKVVEDAFTKLRAVKANLIELEALVTTDDP</sequence>